<evidence type="ECO:0000259" key="1">
    <source>
        <dbReference type="PROSITE" id="PS50011"/>
    </source>
</evidence>
<keyword evidence="3" id="KW-1185">Reference proteome</keyword>
<dbReference type="InterPro" id="IPR000719">
    <property type="entry name" value="Prot_kinase_dom"/>
</dbReference>
<dbReference type="OrthoDB" id="2687876at2759"/>
<feature type="domain" description="Protein kinase" evidence="1">
    <location>
        <begin position="1"/>
        <end position="68"/>
    </location>
</feature>
<accession>A0A1Y1YMX0</accession>
<reference evidence="2 3" key="1">
    <citation type="submission" date="2016-07" db="EMBL/GenBank/DDBJ databases">
        <title>Pervasive Adenine N6-methylation of Active Genes in Fungi.</title>
        <authorList>
            <consortium name="DOE Joint Genome Institute"/>
            <person name="Mondo S.J."/>
            <person name="Dannebaum R.O."/>
            <person name="Kuo R.C."/>
            <person name="Labutti K."/>
            <person name="Haridas S."/>
            <person name="Kuo A."/>
            <person name="Salamov A."/>
            <person name="Ahrendt S.R."/>
            <person name="Lipzen A."/>
            <person name="Sullivan W."/>
            <person name="Andreopoulos W.B."/>
            <person name="Clum A."/>
            <person name="Lindquist E."/>
            <person name="Daum C."/>
            <person name="Ramamoorthy G.K."/>
            <person name="Gryganskyi A."/>
            <person name="Culley D."/>
            <person name="Magnuson J.K."/>
            <person name="James T.Y."/>
            <person name="O'Malley M.A."/>
            <person name="Stajich J.E."/>
            <person name="Spatafora J.W."/>
            <person name="Visel A."/>
            <person name="Grigoriev I.V."/>
        </authorList>
    </citation>
    <scope>NUCLEOTIDE SEQUENCE [LARGE SCALE GENOMIC DNA]</scope>
    <source>
        <strain evidence="2 3">CBS 115471</strain>
    </source>
</reference>
<feature type="non-terminal residue" evidence="2">
    <location>
        <position position="1"/>
    </location>
</feature>
<dbReference type="STRING" id="1231657.A0A1Y1YMX0"/>
<organism evidence="2 3">
    <name type="scientific">Clohesyomyces aquaticus</name>
    <dbReference type="NCBI Taxonomy" id="1231657"/>
    <lineage>
        <taxon>Eukaryota</taxon>
        <taxon>Fungi</taxon>
        <taxon>Dikarya</taxon>
        <taxon>Ascomycota</taxon>
        <taxon>Pezizomycotina</taxon>
        <taxon>Dothideomycetes</taxon>
        <taxon>Pleosporomycetidae</taxon>
        <taxon>Pleosporales</taxon>
        <taxon>Lindgomycetaceae</taxon>
        <taxon>Clohesyomyces</taxon>
    </lineage>
</organism>
<dbReference type="SUPFAM" id="SSF56112">
    <property type="entry name" value="Protein kinase-like (PK-like)"/>
    <property type="match status" value="1"/>
</dbReference>
<proteinExistence type="predicted"/>
<dbReference type="EMBL" id="MCFA01000199">
    <property type="protein sequence ID" value="ORX99351.1"/>
    <property type="molecule type" value="Genomic_DNA"/>
</dbReference>
<comment type="caution">
    <text evidence="2">The sequence shown here is derived from an EMBL/GenBank/DDBJ whole genome shotgun (WGS) entry which is preliminary data.</text>
</comment>
<evidence type="ECO:0000313" key="2">
    <source>
        <dbReference type="EMBL" id="ORX99351.1"/>
    </source>
</evidence>
<dbReference type="InterPro" id="IPR011009">
    <property type="entry name" value="Kinase-like_dom_sf"/>
</dbReference>
<protein>
    <recommendedName>
        <fullName evidence="1">Protein kinase domain-containing protein</fullName>
    </recommendedName>
</protein>
<evidence type="ECO:0000313" key="3">
    <source>
        <dbReference type="Proteomes" id="UP000193144"/>
    </source>
</evidence>
<dbReference type="PROSITE" id="PS50011">
    <property type="entry name" value="PROTEIN_KINASE_DOM"/>
    <property type="match status" value="1"/>
</dbReference>
<name>A0A1Y1YMX0_9PLEO</name>
<dbReference type="GO" id="GO:0005524">
    <property type="term" value="F:ATP binding"/>
    <property type="evidence" value="ECO:0007669"/>
    <property type="project" value="InterPro"/>
</dbReference>
<sequence>LKRLHSKGVIYRDVNKYNILIITEGPKFINLEHATVCVSGADNYNNSKVKDIKDLKRALVNKSGLGQP</sequence>
<dbReference type="Proteomes" id="UP000193144">
    <property type="component" value="Unassembled WGS sequence"/>
</dbReference>
<dbReference type="Gene3D" id="1.10.510.10">
    <property type="entry name" value="Transferase(Phosphotransferase) domain 1"/>
    <property type="match status" value="1"/>
</dbReference>
<dbReference type="GO" id="GO:0004672">
    <property type="term" value="F:protein kinase activity"/>
    <property type="evidence" value="ECO:0007669"/>
    <property type="project" value="InterPro"/>
</dbReference>
<gene>
    <name evidence="2" type="ORF">BCR34DRAFT_495448</name>
</gene>
<dbReference type="AlphaFoldDB" id="A0A1Y1YMX0"/>